<evidence type="ECO:0000313" key="5">
    <source>
        <dbReference type="EMBL" id="EPQ17383.1"/>
    </source>
</evidence>
<dbReference type="eggNOG" id="KOG4728">
    <property type="taxonomic scope" value="Eukaryota"/>
</dbReference>
<dbReference type="PROSITE" id="PS01080">
    <property type="entry name" value="BH1"/>
    <property type="match status" value="1"/>
</dbReference>
<accession>S7Q2A4</accession>
<feature type="domain" description="Bcl-2 Bcl-2 homology region 1-3" evidence="4">
    <location>
        <begin position="1"/>
        <end position="81"/>
    </location>
</feature>
<dbReference type="Pfam" id="PF00452">
    <property type="entry name" value="Bcl-2"/>
    <property type="match status" value="1"/>
</dbReference>
<dbReference type="InterPro" id="IPR002475">
    <property type="entry name" value="Bcl2-like"/>
</dbReference>
<evidence type="ECO:0000313" key="6">
    <source>
        <dbReference type="Proteomes" id="UP000052978"/>
    </source>
</evidence>
<dbReference type="EMBL" id="KE164355">
    <property type="protein sequence ID" value="EPQ17383.1"/>
    <property type="molecule type" value="Genomic_DNA"/>
</dbReference>
<evidence type="ECO:0000259" key="4">
    <source>
        <dbReference type="SMART" id="SM00337"/>
    </source>
</evidence>
<dbReference type="GO" id="GO:0001836">
    <property type="term" value="P:release of cytochrome c from mitochondria"/>
    <property type="evidence" value="ECO:0007669"/>
    <property type="project" value="TreeGrafter"/>
</dbReference>
<feature type="region of interest" description="Disordered" evidence="3">
    <location>
        <begin position="78"/>
        <end position="116"/>
    </location>
</feature>
<dbReference type="SMART" id="SM00337">
    <property type="entry name" value="BCL"/>
    <property type="match status" value="1"/>
</dbReference>
<evidence type="ECO:0000256" key="1">
    <source>
        <dbReference type="ARBA" id="ARBA00009458"/>
    </source>
</evidence>
<dbReference type="GO" id="GO:0042981">
    <property type="term" value="P:regulation of apoptotic process"/>
    <property type="evidence" value="ECO:0007669"/>
    <property type="project" value="InterPro"/>
</dbReference>
<dbReference type="GO" id="GO:0097192">
    <property type="term" value="P:extrinsic apoptotic signaling pathway in absence of ligand"/>
    <property type="evidence" value="ECO:0007669"/>
    <property type="project" value="TreeGrafter"/>
</dbReference>
<protein>
    <submittedName>
        <fullName evidence="5">Apoptosis regulator Bcl-2</fullName>
    </submittedName>
</protein>
<dbReference type="Proteomes" id="UP000052978">
    <property type="component" value="Unassembled WGS sequence"/>
</dbReference>
<dbReference type="AlphaFoldDB" id="S7Q2A4"/>
<dbReference type="PRINTS" id="PR01862">
    <property type="entry name" value="BCL2FAMILY"/>
</dbReference>
<dbReference type="GO" id="GO:0008630">
    <property type="term" value="P:intrinsic apoptotic signaling pathway in response to DNA damage"/>
    <property type="evidence" value="ECO:0007669"/>
    <property type="project" value="TreeGrafter"/>
</dbReference>
<dbReference type="InterPro" id="IPR036834">
    <property type="entry name" value="Bcl-2-like_sf"/>
</dbReference>
<proteinExistence type="inferred from homology"/>
<reference evidence="5 6" key="1">
    <citation type="journal article" date="2013" name="Nat. Commun.">
        <title>Genome analysis reveals insights into physiology and longevity of the Brandt's bat Myotis brandtii.</title>
        <authorList>
            <person name="Seim I."/>
            <person name="Fang X."/>
            <person name="Xiong Z."/>
            <person name="Lobanov A.V."/>
            <person name="Huang Z."/>
            <person name="Ma S."/>
            <person name="Feng Y."/>
            <person name="Turanov A.A."/>
            <person name="Zhu Y."/>
            <person name="Lenz T.L."/>
            <person name="Gerashchenko M.V."/>
            <person name="Fan D."/>
            <person name="Hee Yim S."/>
            <person name="Yao X."/>
            <person name="Jordan D."/>
            <person name="Xiong Y."/>
            <person name="Ma Y."/>
            <person name="Lyapunov A.N."/>
            <person name="Chen G."/>
            <person name="Kulakova O.I."/>
            <person name="Sun Y."/>
            <person name="Lee S.G."/>
            <person name="Bronson R.T."/>
            <person name="Moskalev A.A."/>
            <person name="Sunyaev S.R."/>
            <person name="Zhang G."/>
            <person name="Krogh A."/>
            <person name="Wang J."/>
            <person name="Gladyshev V.N."/>
        </authorList>
    </citation>
    <scope>NUCLEOTIDE SEQUENCE [LARGE SCALE GENOMIC DNA]</scope>
</reference>
<keyword evidence="2" id="KW-0053">Apoptosis</keyword>
<dbReference type="InterPro" id="IPR046371">
    <property type="entry name" value="Bcl-2_BH1-3"/>
</dbReference>
<dbReference type="PANTHER" id="PTHR11256">
    <property type="entry name" value="BCL-2 RELATED"/>
    <property type="match status" value="1"/>
</dbReference>
<dbReference type="GO" id="GO:0051400">
    <property type="term" value="F:BH domain binding"/>
    <property type="evidence" value="ECO:0007669"/>
    <property type="project" value="TreeGrafter"/>
</dbReference>
<gene>
    <name evidence="5" type="ORF">D623_10020308</name>
</gene>
<name>S7Q2A4_MYOBR</name>
<evidence type="ECO:0000256" key="3">
    <source>
        <dbReference type="SAM" id="MobiDB-lite"/>
    </source>
</evidence>
<comment type="similarity">
    <text evidence="1">Belongs to the Bcl-2 family.</text>
</comment>
<dbReference type="CDD" id="cd06845">
    <property type="entry name" value="Bcl-2_like"/>
    <property type="match status" value="1"/>
</dbReference>
<dbReference type="PROSITE" id="PS50062">
    <property type="entry name" value="BCL2_FAMILY"/>
    <property type="match status" value="1"/>
</dbReference>
<dbReference type="GO" id="GO:0005741">
    <property type="term" value="C:mitochondrial outer membrane"/>
    <property type="evidence" value="ECO:0007669"/>
    <property type="project" value="TreeGrafter"/>
</dbReference>
<sequence length="150" mass="16988">MSSQLHLTPFTARGRFATVVEELFRDGVNWGRIVAFFEFGGVMCVESVNREMSPLVDNIALWMTEYLNRHLHTWIQDNGGWEKEKEERKKQKKEDEDEKTKGKDEGTGPPGGPLNGKEIMVLWQHLQLGPAISLSSHPSHHMAAAPVTSY</sequence>
<evidence type="ECO:0000256" key="2">
    <source>
        <dbReference type="ARBA" id="ARBA00022703"/>
    </source>
</evidence>
<keyword evidence="6" id="KW-1185">Reference proteome</keyword>
<dbReference type="Gene3D" id="1.10.437.10">
    <property type="entry name" value="Blc2-like"/>
    <property type="match status" value="1"/>
</dbReference>
<dbReference type="PANTHER" id="PTHR11256:SF11">
    <property type="entry name" value="APOPTOSIS REGULATOR BCL-2"/>
    <property type="match status" value="1"/>
</dbReference>
<dbReference type="InterPro" id="IPR026298">
    <property type="entry name" value="Bcl-2_fam"/>
</dbReference>
<dbReference type="SUPFAM" id="SSF56854">
    <property type="entry name" value="Bcl-2 inhibitors of programmed cell death"/>
    <property type="match status" value="1"/>
</dbReference>
<dbReference type="InterPro" id="IPR020717">
    <property type="entry name" value="Bcl2_BH1_motif_CS"/>
</dbReference>
<feature type="compositionally biased region" description="Basic and acidic residues" evidence="3">
    <location>
        <begin position="80"/>
        <end position="106"/>
    </location>
</feature>
<organism evidence="5 6">
    <name type="scientific">Myotis brandtii</name>
    <name type="common">Brandt's bat</name>
    <dbReference type="NCBI Taxonomy" id="109478"/>
    <lineage>
        <taxon>Eukaryota</taxon>
        <taxon>Metazoa</taxon>
        <taxon>Chordata</taxon>
        <taxon>Craniata</taxon>
        <taxon>Vertebrata</taxon>
        <taxon>Euteleostomi</taxon>
        <taxon>Mammalia</taxon>
        <taxon>Eutheria</taxon>
        <taxon>Laurasiatheria</taxon>
        <taxon>Chiroptera</taxon>
        <taxon>Yangochiroptera</taxon>
        <taxon>Vespertilionidae</taxon>
        <taxon>Myotis</taxon>
    </lineage>
</organism>